<feature type="transmembrane region" description="Helical" evidence="8">
    <location>
        <begin position="242"/>
        <end position="259"/>
    </location>
</feature>
<dbReference type="PROSITE" id="PS50928">
    <property type="entry name" value="ABC_TM1"/>
    <property type="match status" value="2"/>
</dbReference>
<dbReference type="HOGENOM" id="CLU_021838_0_2_9"/>
<organism evidence="10 11">
    <name type="scientific">Halobacteroides halobius (strain ATCC 35273 / DSM 5150 / MD-1)</name>
    <dbReference type="NCBI Taxonomy" id="748449"/>
    <lineage>
        <taxon>Bacteria</taxon>
        <taxon>Bacillati</taxon>
        <taxon>Bacillota</taxon>
        <taxon>Clostridia</taxon>
        <taxon>Halanaerobiales</taxon>
        <taxon>Halobacteroidaceae</taxon>
        <taxon>Halobacteroides</taxon>
    </lineage>
</organism>
<dbReference type="eggNOG" id="COG1178">
    <property type="taxonomic scope" value="Bacteria"/>
</dbReference>
<dbReference type="SUPFAM" id="SSF161098">
    <property type="entry name" value="MetI-like"/>
    <property type="match status" value="2"/>
</dbReference>
<dbReference type="PANTHER" id="PTHR43357:SF3">
    <property type="entry name" value="FE(3+)-TRANSPORT SYSTEM PERMEASE PROTEIN FBPB 2"/>
    <property type="match status" value="1"/>
</dbReference>
<feature type="transmembrane region" description="Helical" evidence="8">
    <location>
        <begin position="55"/>
        <end position="80"/>
    </location>
</feature>
<feature type="transmembrane region" description="Helical" evidence="8">
    <location>
        <begin position="92"/>
        <end position="114"/>
    </location>
</feature>
<dbReference type="KEGG" id="hhl:Halha_0806"/>
<feature type="domain" description="ABC transmembrane type-1" evidence="9">
    <location>
        <begin position="56"/>
        <end position="260"/>
    </location>
</feature>
<comment type="subcellular location">
    <subcellularLocation>
        <location evidence="1">Cell inner membrane</location>
        <topology evidence="1">Multi-pass membrane protein</topology>
    </subcellularLocation>
    <subcellularLocation>
        <location evidence="8">Cell membrane</location>
        <topology evidence="8">Multi-pass membrane protein</topology>
    </subcellularLocation>
</comment>
<feature type="transmembrane region" description="Helical" evidence="8">
    <location>
        <begin position="503"/>
        <end position="525"/>
    </location>
</feature>
<dbReference type="PANTHER" id="PTHR43357">
    <property type="entry name" value="INNER MEMBRANE ABC TRANSPORTER PERMEASE PROTEIN YDCV"/>
    <property type="match status" value="1"/>
</dbReference>
<feature type="transmembrane region" description="Helical" evidence="8">
    <location>
        <begin position="399"/>
        <end position="418"/>
    </location>
</feature>
<keyword evidence="3" id="KW-1003">Cell membrane</keyword>
<feature type="transmembrane region" description="Helical" evidence="8">
    <location>
        <begin position="135"/>
        <end position="159"/>
    </location>
</feature>
<evidence type="ECO:0000256" key="3">
    <source>
        <dbReference type="ARBA" id="ARBA00022475"/>
    </source>
</evidence>
<keyword evidence="7 8" id="KW-0472">Membrane</keyword>
<keyword evidence="11" id="KW-1185">Reference proteome</keyword>
<feature type="transmembrane region" description="Helical" evidence="8">
    <location>
        <begin position="12"/>
        <end position="34"/>
    </location>
</feature>
<dbReference type="CDD" id="cd06261">
    <property type="entry name" value="TM_PBP2"/>
    <property type="match status" value="2"/>
</dbReference>
<evidence type="ECO:0000313" key="10">
    <source>
        <dbReference type="EMBL" id="AGB40777.1"/>
    </source>
</evidence>
<feature type="transmembrane region" description="Helical" evidence="8">
    <location>
        <begin position="219"/>
        <end position="236"/>
    </location>
</feature>
<feature type="domain" description="ABC transmembrane type-1" evidence="9">
    <location>
        <begin position="331"/>
        <end position="526"/>
    </location>
</feature>
<dbReference type="PATRIC" id="fig|748449.3.peg.766"/>
<feature type="transmembrane region" description="Helical" evidence="8">
    <location>
        <begin position="287"/>
        <end position="307"/>
    </location>
</feature>
<feature type="transmembrane region" description="Helical" evidence="8">
    <location>
        <begin position="186"/>
        <end position="207"/>
    </location>
</feature>
<comment type="similarity">
    <text evidence="8">Belongs to the binding-protein-dependent transport system permease family.</text>
</comment>
<evidence type="ECO:0000256" key="5">
    <source>
        <dbReference type="ARBA" id="ARBA00022692"/>
    </source>
</evidence>
<dbReference type="Pfam" id="PF00528">
    <property type="entry name" value="BPD_transp_1"/>
    <property type="match status" value="2"/>
</dbReference>
<sequence length="537" mass="60359">MLKKRDIKSLFNIWSVLSFIIVLLVLIPNLNILLNIFKPVNENWQHIKEYLLKDYIISSTILVLFTGVFSIFMGLIPAWFVTQYNFPGRDFFNWGLILPLAIPPYIGAYTYTGLLNYTGVIQTFLRDNGIELNQAYFDIMTIEGAIFIYTIFLFPYVYILTRSFLAKQSASLIESARTLGRSPFEIFWHVVLPISRGAIVAGVSLVILEVLNDYGVVKYFGISTFSTAIFRTWFAMGDLNSAVKLSALLMLFVFTVLLIEKFSRGGRRFSYSTTKVRPVSRQKLSGVKAYLISGFCSLIFSIGFLVPTLQLLHWSWLSYAEILDLEFIVFTLNSLSVALFSSALIIVLAVIIANTARINDNILSKLYAKIALLGYSIPGAVIAVGILLFFIILDNALNTVLRSSIIMLIFAYVIRFLGIGYNSVESGFDKVGDSFFEASRTLGRGITETFFKVDFPMIKPAVISGFLLVLIEVLKELPLTLILRPFNFDTLASKAFEYAGNEMIHEAALSSIIIILICGIAIYYIHKLGGKEDKDVR</sequence>
<dbReference type="RefSeq" id="WP_015326502.1">
    <property type="nucleotide sequence ID" value="NC_019978.1"/>
</dbReference>
<keyword evidence="4" id="KW-0997">Cell inner membrane</keyword>
<name>L0K6A0_HALHC</name>
<dbReference type="GO" id="GO:0055085">
    <property type="term" value="P:transmembrane transport"/>
    <property type="evidence" value="ECO:0007669"/>
    <property type="project" value="InterPro"/>
</dbReference>
<accession>L0K6A0</accession>
<evidence type="ECO:0000256" key="7">
    <source>
        <dbReference type="ARBA" id="ARBA00023136"/>
    </source>
</evidence>
<evidence type="ECO:0000256" key="2">
    <source>
        <dbReference type="ARBA" id="ARBA00022448"/>
    </source>
</evidence>
<evidence type="ECO:0000256" key="6">
    <source>
        <dbReference type="ARBA" id="ARBA00022989"/>
    </source>
</evidence>
<evidence type="ECO:0000313" key="11">
    <source>
        <dbReference type="Proteomes" id="UP000010880"/>
    </source>
</evidence>
<evidence type="ECO:0000256" key="1">
    <source>
        <dbReference type="ARBA" id="ARBA00004429"/>
    </source>
</evidence>
<feature type="transmembrane region" description="Helical" evidence="8">
    <location>
        <begin position="366"/>
        <end position="393"/>
    </location>
</feature>
<gene>
    <name evidence="10" type="ordered locus">Halha_0806</name>
</gene>
<feature type="transmembrane region" description="Helical" evidence="8">
    <location>
        <begin position="327"/>
        <end position="354"/>
    </location>
</feature>
<keyword evidence="2 8" id="KW-0813">Transport</keyword>
<dbReference type="GO" id="GO:0005886">
    <property type="term" value="C:plasma membrane"/>
    <property type="evidence" value="ECO:0007669"/>
    <property type="project" value="UniProtKB-SubCell"/>
</dbReference>
<protein>
    <submittedName>
        <fullName evidence="10">ABC-type Fe3+ transport system, permease component</fullName>
    </submittedName>
</protein>
<feature type="transmembrane region" description="Helical" evidence="8">
    <location>
        <begin position="461"/>
        <end position="483"/>
    </location>
</feature>
<dbReference type="InterPro" id="IPR035906">
    <property type="entry name" value="MetI-like_sf"/>
</dbReference>
<keyword evidence="5 8" id="KW-0812">Transmembrane</keyword>
<evidence type="ECO:0000259" key="9">
    <source>
        <dbReference type="PROSITE" id="PS50928"/>
    </source>
</evidence>
<dbReference type="Gene3D" id="1.10.3720.10">
    <property type="entry name" value="MetI-like"/>
    <property type="match status" value="2"/>
</dbReference>
<proteinExistence type="inferred from homology"/>
<dbReference type="AlphaFoldDB" id="L0K6A0"/>
<dbReference type="STRING" id="748449.Halha_0806"/>
<dbReference type="InterPro" id="IPR000515">
    <property type="entry name" value="MetI-like"/>
</dbReference>
<reference evidence="11" key="1">
    <citation type="submission" date="2012-02" db="EMBL/GenBank/DDBJ databases">
        <title>The complete genome of Halobacteroides halobius DSM 5150.</title>
        <authorList>
            <person name="Lucas S."/>
            <person name="Copeland A."/>
            <person name="Lapidus A."/>
            <person name="Glavina del Rio T."/>
            <person name="Dalin E."/>
            <person name="Tice H."/>
            <person name="Bruce D."/>
            <person name="Goodwin L."/>
            <person name="Pitluck S."/>
            <person name="Peters L."/>
            <person name="Mikhailova N."/>
            <person name="Gu W."/>
            <person name="Kyrpides N."/>
            <person name="Mavromatis K."/>
            <person name="Ivanova N."/>
            <person name="Brettin T."/>
            <person name="Detter J.C."/>
            <person name="Han C."/>
            <person name="Larimer F."/>
            <person name="Land M."/>
            <person name="Hauser L."/>
            <person name="Markowitz V."/>
            <person name="Cheng J.-F."/>
            <person name="Hugenholtz P."/>
            <person name="Woyke T."/>
            <person name="Wu D."/>
            <person name="Tindall B."/>
            <person name="Pomrenke H."/>
            <person name="Brambilla E."/>
            <person name="Klenk H.-P."/>
            <person name="Eisen J.A."/>
        </authorList>
    </citation>
    <scope>NUCLEOTIDE SEQUENCE [LARGE SCALE GENOMIC DNA]</scope>
    <source>
        <strain evidence="11">ATCC 35273 / DSM 5150 / MD-1</strain>
    </source>
</reference>
<evidence type="ECO:0000256" key="4">
    <source>
        <dbReference type="ARBA" id="ARBA00022519"/>
    </source>
</evidence>
<dbReference type="EMBL" id="CP003359">
    <property type="protein sequence ID" value="AGB40777.1"/>
    <property type="molecule type" value="Genomic_DNA"/>
</dbReference>
<evidence type="ECO:0000256" key="8">
    <source>
        <dbReference type="RuleBase" id="RU363032"/>
    </source>
</evidence>
<dbReference type="Proteomes" id="UP000010880">
    <property type="component" value="Chromosome"/>
</dbReference>
<keyword evidence="6 8" id="KW-1133">Transmembrane helix</keyword>